<dbReference type="SMART" id="SM00331">
    <property type="entry name" value="PP2C_SIG"/>
    <property type="match status" value="1"/>
</dbReference>
<name>A0A9D1GUE3_9FIRM</name>
<evidence type="ECO:0000259" key="1">
    <source>
        <dbReference type="PROSITE" id="PS51746"/>
    </source>
</evidence>
<dbReference type="AlphaFoldDB" id="A0A9D1GUE3"/>
<dbReference type="PROSITE" id="PS51746">
    <property type="entry name" value="PPM_2"/>
    <property type="match status" value="1"/>
</dbReference>
<reference evidence="2" key="1">
    <citation type="submission" date="2020-10" db="EMBL/GenBank/DDBJ databases">
        <authorList>
            <person name="Gilroy R."/>
        </authorList>
    </citation>
    <scope>NUCLEOTIDE SEQUENCE</scope>
    <source>
        <strain evidence="2">CHK33-4379</strain>
    </source>
</reference>
<sequence>MFLAGKTDIGKLRDENQDRFRISMLTDDSAFAVVCDGMGGAAAGGVASDITANAVYERVTLTFRQEMEPKSIKSLLVTSVSTANTLVYNKSREDSMCEGMGTTCVAAIVHNGVCSIASVGDSRAYLLNESGISQITFDHTMVEYLHSKGLIDEDGAQYHKMKNVITRAVGVEPEVEADYFEIDVRAGEYLLICTDGLTNYLSDELIYNTAYRQPIEQTVAELVDMANSKGGKDNITAVLIAV</sequence>
<proteinExistence type="predicted"/>
<reference evidence="2" key="2">
    <citation type="journal article" date="2021" name="PeerJ">
        <title>Extensive microbial diversity within the chicken gut microbiome revealed by metagenomics and culture.</title>
        <authorList>
            <person name="Gilroy R."/>
            <person name="Ravi A."/>
            <person name="Getino M."/>
            <person name="Pursley I."/>
            <person name="Horton D.L."/>
            <person name="Alikhan N.F."/>
            <person name="Baker D."/>
            <person name="Gharbi K."/>
            <person name="Hall N."/>
            <person name="Watson M."/>
            <person name="Adriaenssens E.M."/>
            <person name="Foster-Nyarko E."/>
            <person name="Jarju S."/>
            <person name="Secka A."/>
            <person name="Antonio M."/>
            <person name="Oren A."/>
            <person name="Chaudhuri R.R."/>
            <person name="La Ragione R."/>
            <person name="Hildebrand F."/>
            <person name="Pallen M.J."/>
        </authorList>
    </citation>
    <scope>NUCLEOTIDE SEQUENCE</scope>
    <source>
        <strain evidence="2">CHK33-4379</strain>
    </source>
</reference>
<dbReference type="InterPro" id="IPR036457">
    <property type="entry name" value="PPM-type-like_dom_sf"/>
</dbReference>
<dbReference type="NCBIfam" id="NF033484">
    <property type="entry name" value="Stp1_PP2C_phos"/>
    <property type="match status" value="1"/>
</dbReference>
<gene>
    <name evidence="2" type="ORF">IAC39_08040</name>
</gene>
<evidence type="ECO:0000313" key="3">
    <source>
        <dbReference type="Proteomes" id="UP000824136"/>
    </source>
</evidence>
<dbReference type="CDD" id="cd00143">
    <property type="entry name" value="PP2Cc"/>
    <property type="match status" value="1"/>
</dbReference>
<dbReference type="EMBL" id="DVLL01000025">
    <property type="protein sequence ID" value="HIT59641.1"/>
    <property type="molecule type" value="Genomic_DNA"/>
</dbReference>
<dbReference type="Gene3D" id="3.60.40.10">
    <property type="entry name" value="PPM-type phosphatase domain"/>
    <property type="match status" value="1"/>
</dbReference>
<protein>
    <submittedName>
        <fullName evidence="2">Stp1/IreP family PP2C-type Ser/Thr phosphatase</fullName>
    </submittedName>
</protein>
<dbReference type="SUPFAM" id="SSF81606">
    <property type="entry name" value="PP2C-like"/>
    <property type="match status" value="1"/>
</dbReference>
<feature type="domain" description="PPM-type phosphatase" evidence="1">
    <location>
        <begin position="3"/>
        <end position="242"/>
    </location>
</feature>
<organism evidence="2 3">
    <name type="scientific">Candidatus Faeciplasma pullistercoris</name>
    <dbReference type="NCBI Taxonomy" id="2840800"/>
    <lineage>
        <taxon>Bacteria</taxon>
        <taxon>Bacillati</taxon>
        <taxon>Bacillota</taxon>
        <taxon>Clostridia</taxon>
        <taxon>Eubacteriales</taxon>
        <taxon>Oscillospiraceae</taxon>
        <taxon>Oscillospiraceae incertae sedis</taxon>
        <taxon>Candidatus Faeciplasma</taxon>
    </lineage>
</organism>
<dbReference type="Proteomes" id="UP000824136">
    <property type="component" value="Unassembled WGS sequence"/>
</dbReference>
<evidence type="ECO:0000313" key="2">
    <source>
        <dbReference type="EMBL" id="HIT59641.1"/>
    </source>
</evidence>
<dbReference type="SMART" id="SM00332">
    <property type="entry name" value="PP2Cc"/>
    <property type="match status" value="1"/>
</dbReference>
<dbReference type="PANTHER" id="PTHR13832:SF860">
    <property type="entry name" value="PROTEIN PHOSPHATASE PHPP"/>
    <property type="match status" value="1"/>
</dbReference>
<dbReference type="InterPro" id="IPR015655">
    <property type="entry name" value="PP2C"/>
</dbReference>
<dbReference type="PANTHER" id="PTHR13832">
    <property type="entry name" value="PROTEIN PHOSPHATASE 2C"/>
    <property type="match status" value="1"/>
</dbReference>
<dbReference type="GO" id="GO:0004722">
    <property type="term" value="F:protein serine/threonine phosphatase activity"/>
    <property type="evidence" value="ECO:0007669"/>
    <property type="project" value="InterPro"/>
</dbReference>
<comment type="caution">
    <text evidence="2">The sequence shown here is derived from an EMBL/GenBank/DDBJ whole genome shotgun (WGS) entry which is preliminary data.</text>
</comment>
<dbReference type="InterPro" id="IPR001932">
    <property type="entry name" value="PPM-type_phosphatase-like_dom"/>
</dbReference>
<dbReference type="Pfam" id="PF13672">
    <property type="entry name" value="PP2C_2"/>
    <property type="match status" value="1"/>
</dbReference>
<accession>A0A9D1GUE3</accession>